<dbReference type="PROSITE" id="PS50089">
    <property type="entry name" value="ZF_RING_2"/>
    <property type="match status" value="1"/>
</dbReference>
<dbReference type="PROSITE" id="PS50908">
    <property type="entry name" value="RWD"/>
    <property type="match status" value="1"/>
</dbReference>
<dbReference type="InterPro" id="IPR001841">
    <property type="entry name" value="Znf_RING"/>
</dbReference>
<reference evidence="8" key="1">
    <citation type="submission" date="2025-08" db="UniProtKB">
        <authorList>
            <consortium name="RefSeq"/>
        </authorList>
    </citation>
    <scope>IDENTIFICATION</scope>
</reference>
<dbReference type="Pfam" id="PF05773">
    <property type="entry name" value="RWD"/>
    <property type="match status" value="1"/>
</dbReference>
<evidence type="ECO:0000256" key="2">
    <source>
        <dbReference type="ARBA" id="ARBA00022833"/>
    </source>
</evidence>
<keyword evidence="2" id="KW-0862">Zinc</keyword>
<dbReference type="Gene3D" id="3.30.40.10">
    <property type="entry name" value="Zinc/RING finger domain, C3HC4 (zinc finger)"/>
    <property type="match status" value="1"/>
</dbReference>
<dbReference type="InterPro" id="IPR016135">
    <property type="entry name" value="UBQ-conjugating_enzyme/RWD"/>
</dbReference>
<feature type="region of interest" description="Disordered" evidence="4">
    <location>
        <begin position="232"/>
        <end position="587"/>
    </location>
</feature>
<feature type="domain" description="RWD" evidence="6">
    <location>
        <begin position="1"/>
        <end position="64"/>
    </location>
</feature>
<dbReference type="PANTHER" id="PTHR13198:SF4">
    <property type="entry name" value="E3 UBIQUITIN-PROTEIN LIGASE RNF25"/>
    <property type="match status" value="1"/>
</dbReference>
<name>A0ABM1E8B2_PRICU</name>
<evidence type="ECO:0000256" key="4">
    <source>
        <dbReference type="SAM" id="MobiDB-lite"/>
    </source>
</evidence>
<proteinExistence type="predicted"/>
<evidence type="ECO:0000313" key="7">
    <source>
        <dbReference type="Proteomes" id="UP000695022"/>
    </source>
</evidence>
<feature type="domain" description="RING-type" evidence="5">
    <location>
        <begin position="71"/>
        <end position="136"/>
    </location>
</feature>
<organism evidence="7 8">
    <name type="scientific">Priapulus caudatus</name>
    <name type="common">Priapulid worm</name>
    <dbReference type="NCBI Taxonomy" id="37621"/>
    <lineage>
        <taxon>Eukaryota</taxon>
        <taxon>Metazoa</taxon>
        <taxon>Ecdysozoa</taxon>
        <taxon>Scalidophora</taxon>
        <taxon>Priapulida</taxon>
        <taxon>Priapulimorpha</taxon>
        <taxon>Priapulimorphida</taxon>
        <taxon>Priapulidae</taxon>
        <taxon>Priapulus</taxon>
    </lineage>
</organism>
<dbReference type="CDD" id="cd16470">
    <property type="entry name" value="RING-H2_RNF25"/>
    <property type="match status" value="1"/>
</dbReference>
<dbReference type="GeneID" id="106809752"/>
<accession>A0ABM1E8B2</accession>
<gene>
    <name evidence="8" type="primary">LOC106809752</name>
</gene>
<feature type="compositionally biased region" description="Low complexity" evidence="4">
    <location>
        <begin position="353"/>
        <end position="365"/>
    </location>
</feature>
<dbReference type="SUPFAM" id="SSF57850">
    <property type="entry name" value="RING/U-box"/>
    <property type="match status" value="1"/>
</dbReference>
<keyword evidence="7" id="KW-1185">Reference proteome</keyword>
<keyword evidence="1 3" id="KW-0479">Metal-binding</keyword>
<dbReference type="InterPro" id="IPR013083">
    <property type="entry name" value="Znf_RING/FYVE/PHD"/>
</dbReference>
<dbReference type="InterPro" id="IPR039133">
    <property type="entry name" value="RNF25"/>
</dbReference>
<feature type="compositionally biased region" description="Basic and acidic residues" evidence="4">
    <location>
        <begin position="503"/>
        <end position="529"/>
    </location>
</feature>
<dbReference type="InterPro" id="IPR006575">
    <property type="entry name" value="RWD_dom"/>
</dbReference>
<feature type="compositionally biased region" description="Basic and acidic residues" evidence="4">
    <location>
        <begin position="253"/>
        <end position="271"/>
    </location>
</feature>
<keyword evidence="1 3" id="KW-0863">Zinc-finger</keyword>
<evidence type="ECO:0000256" key="3">
    <source>
        <dbReference type="PROSITE-ProRule" id="PRU00175"/>
    </source>
</evidence>
<feature type="compositionally biased region" description="Basic and acidic residues" evidence="4">
    <location>
        <begin position="304"/>
        <end position="348"/>
    </location>
</feature>
<dbReference type="Pfam" id="PF13639">
    <property type="entry name" value="zf-RING_2"/>
    <property type="match status" value="1"/>
</dbReference>
<feature type="compositionally biased region" description="Polar residues" evidence="4">
    <location>
        <begin position="232"/>
        <end position="241"/>
    </location>
</feature>
<dbReference type="RefSeq" id="XP_014668433.1">
    <property type="nucleotide sequence ID" value="XM_014812947.1"/>
</dbReference>
<sequence length="587" mass="64593">MLVIELPQQYPDVPAEVRLQSPRGLAEDVLKRLEIDIAALATARIGVPMLYEIIEYVKDDLTDQNIPHGECSICLELFEEADVFTKTECYHHFHQYCLGRYVEHSLAEQKIAQREKSTATALAESTKPCVLCPVCRVEITFNLPLLKSAPPPVSSLEKVSFEPSPEVVELQQQMAALFQQQKKRGAIINVEEERNKFLLDPNWVLPPAAEHANSADYSHPPVASVQQKGVFNSRRTTQHHPSSSQRSRSGRFRGRDRAGGRNRGNRDDKSGEYGGNRHVNSDYSAAWKARGGHGEKSRRHRCGERRPGDTDRTTNYPSDRDATGRNQHEPPGHQDGYAEKPRIEDRSTGNRGGSAKAAASVGSAARNTPARNVAEGRRSAGVSSRDGSDRRRDERRRENVNELSHTHADDRNTHSADCHRPVHDGATAARHDGATAARHDGATSARHDGATAARRHREQVSVAGGERARASDSSSGLSKERRGDEHTRRGRGRGGAKRSGQSSERKHLDHHHEEEPKKASQTKNSREPRAAAAAEILRNDTGSVRHSDAAAAKVTRAPPGFEKLFSDKKALPNAASIKPPPGFGLSS</sequence>
<feature type="compositionally biased region" description="Pro residues" evidence="4">
    <location>
        <begin position="578"/>
        <end position="587"/>
    </location>
</feature>
<dbReference type="Gene3D" id="3.10.110.10">
    <property type="entry name" value="Ubiquitin Conjugating Enzyme"/>
    <property type="match status" value="1"/>
</dbReference>
<evidence type="ECO:0000259" key="5">
    <source>
        <dbReference type="PROSITE" id="PS50089"/>
    </source>
</evidence>
<feature type="compositionally biased region" description="Basic and acidic residues" evidence="4">
    <location>
        <begin position="386"/>
        <end position="449"/>
    </location>
</feature>
<evidence type="ECO:0000259" key="6">
    <source>
        <dbReference type="PROSITE" id="PS50908"/>
    </source>
</evidence>
<evidence type="ECO:0000313" key="8">
    <source>
        <dbReference type="RefSeq" id="XP_014668433.1"/>
    </source>
</evidence>
<protein>
    <submittedName>
        <fullName evidence="8">E3 ubiquitin-protein ligase RNF25-like</fullName>
    </submittedName>
</protein>
<feature type="compositionally biased region" description="Basic and acidic residues" evidence="4">
    <location>
        <begin position="478"/>
        <end position="487"/>
    </location>
</feature>
<dbReference type="PANTHER" id="PTHR13198">
    <property type="entry name" value="RING FINGER PROTEIN 25"/>
    <property type="match status" value="1"/>
</dbReference>
<evidence type="ECO:0000256" key="1">
    <source>
        <dbReference type="ARBA" id="ARBA00022771"/>
    </source>
</evidence>
<dbReference type="SUPFAM" id="SSF54495">
    <property type="entry name" value="UBC-like"/>
    <property type="match status" value="1"/>
</dbReference>
<dbReference type="SMART" id="SM00184">
    <property type="entry name" value="RING"/>
    <property type="match status" value="1"/>
</dbReference>
<dbReference type="Proteomes" id="UP000695022">
    <property type="component" value="Unplaced"/>
</dbReference>